<dbReference type="STRING" id="64791.A0A151XJH9"/>
<dbReference type="EMBL" id="KQ982061">
    <property type="protein sequence ID" value="KYQ60572.1"/>
    <property type="molecule type" value="Genomic_DNA"/>
</dbReference>
<dbReference type="AlphaFoldDB" id="A0A151XJH9"/>
<name>A0A151XJH9_9HYME</name>
<accession>A0A151XJH9</accession>
<sequence>MNCKEARFLGVWLDGGLNFHKQVDEIRGRVDRTNSILKYLSKTSRGVEVNTALLLYKSLVRSVTDYGVFIYYPRERSIQLKLERTQYKGIRTVLGYRNSTPNNVLIAEAKVMLLRDRADMLARNFLSKVFVYGEEELRIKINNLKAAENYARFCHPQLVRCVIIKA</sequence>
<evidence type="ECO:0000313" key="1">
    <source>
        <dbReference type="EMBL" id="KYQ60572.1"/>
    </source>
</evidence>
<keyword evidence="2" id="KW-1185">Reference proteome</keyword>
<proteinExistence type="predicted"/>
<reference evidence="1 2" key="1">
    <citation type="submission" date="2015-09" db="EMBL/GenBank/DDBJ databases">
        <title>Trachymyrmex zeteki WGS genome.</title>
        <authorList>
            <person name="Nygaard S."/>
            <person name="Hu H."/>
            <person name="Boomsma J."/>
            <person name="Zhang G."/>
        </authorList>
    </citation>
    <scope>NUCLEOTIDE SEQUENCE [LARGE SCALE GENOMIC DNA]</scope>
    <source>
        <strain evidence="1">Tzet28-1</strain>
        <tissue evidence="1">Whole body</tissue>
    </source>
</reference>
<organism evidence="1 2">
    <name type="scientific">Mycetomoellerius zeteki</name>
    <dbReference type="NCBI Taxonomy" id="64791"/>
    <lineage>
        <taxon>Eukaryota</taxon>
        <taxon>Metazoa</taxon>
        <taxon>Ecdysozoa</taxon>
        <taxon>Arthropoda</taxon>
        <taxon>Hexapoda</taxon>
        <taxon>Insecta</taxon>
        <taxon>Pterygota</taxon>
        <taxon>Neoptera</taxon>
        <taxon>Endopterygota</taxon>
        <taxon>Hymenoptera</taxon>
        <taxon>Apocrita</taxon>
        <taxon>Aculeata</taxon>
        <taxon>Formicoidea</taxon>
        <taxon>Formicidae</taxon>
        <taxon>Myrmicinae</taxon>
        <taxon>Mycetomoellerius</taxon>
    </lineage>
</organism>
<gene>
    <name evidence="1" type="ORF">ALC60_00372</name>
</gene>
<protein>
    <submittedName>
        <fullName evidence="1">Uncharacterized protein</fullName>
    </submittedName>
</protein>
<evidence type="ECO:0000313" key="2">
    <source>
        <dbReference type="Proteomes" id="UP000075809"/>
    </source>
</evidence>
<dbReference type="Proteomes" id="UP000075809">
    <property type="component" value="Unassembled WGS sequence"/>
</dbReference>